<reference evidence="3 4" key="1">
    <citation type="journal article" date="2014" name="Int. J. Syst. Evol. Microbiol.">
        <title>Carboxylicivirga gen. nov. in the family Marinilabiliaceae with two novel species, Carboxylicivirga mesophila sp. nov. and Carboxylicivirga taeanensis sp. nov., and reclassification of Cytophaga fermentans as Saccharicrinis fermentans gen. nov., comb. nov.</title>
        <authorList>
            <person name="Yang S.H."/>
            <person name="Seo H.S."/>
            <person name="Woo J.H."/>
            <person name="Oh H.M."/>
            <person name="Jang H."/>
            <person name="Lee J.H."/>
            <person name="Kim S.J."/>
            <person name="Kwon K.K."/>
        </authorList>
    </citation>
    <scope>NUCLEOTIDE SEQUENCE [LARGE SCALE GENOMIC DNA]</scope>
    <source>
        <strain evidence="3 4">JCM 18290</strain>
    </source>
</reference>
<dbReference type="Pfam" id="PF00857">
    <property type="entry name" value="Isochorismatase"/>
    <property type="match status" value="1"/>
</dbReference>
<dbReference type="SUPFAM" id="SSF52499">
    <property type="entry name" value="Isochorismatase-like hydrolases"/>
    <property type="match status" value="1"/>
</dbReference>
<gene>
    <name evidence="3" type="ORF">KEM09_05355</name>
</gene>
<name>A0ABS5K779_9BACT</name>
<evidence type="ECO:0000259" key="2">
    <source>
        <dbReference type="Pfam" id="PF00857"/>
    </source>
</evidence>
<dbReference type="InterPro" id="IPR000868">
    <property type="entry name" value="Isochorismatase-like_dom"/>
</dbReference>
<dbReference type="CDD" id="cd01014">
    <property type="entry name" value="nicotinamidase_related"/>
    <property type="match status" value="1"/>
</dbReference>
<dbReference type="RefSeq" id="WP_212226482.1">
    <property type="nucleotide sequence ID" value="NZ_JAGUCN010000004.1"/>
</dbReference>
<evidence type="ECO:0000313" key="4">
    <source>
        <dbReference type="Proteomes" id="UP000721861"/>
    </source>
</evidence>
<organism evidence="3 4">
    <name type="scientific">Carboxylicivirga mesophila</name>
    <dbReference type="NCBI Taxonomy" id="1166478"/>
    <lineage>
        <taxon>Bacteria</taxon>
        <taxon>Pseudomonadati</taxon>
        <taxon>Bacteroidota</taxon>
        <taxon>Bacteroidia</taxon>
        <taxon>Marinilabiliales</taxon>
        <taxon>Marinilabiliaceae</taxon>
        <taxon>Carboxylicivirga</taxon>
    </lineage>
</organism>
<evidence type="ECO:0000313" key="3">
    <source>
        <dbReference type="EMBL" id="MBS2210814.1"/>
    </source>
</evidence>
<dbReference type="InterPro" id="IPR050272">
    <property type="entry name" value="Isochorismatase-like_hydrls"/>
</dbReference>
<dbReference type="Proteomes" id="UP000721861">
    <property type="component" value="Unassembled WGS sequence"/>
</dbReference>
<feature type="domain" description="Isochorismatase-like" evidence="2">
    <location>
        <begin position="25"/>
        <end position="157"/>
    </location>
</feature>
<evidence type="ECO:0000256" key="1">
    <source>
        <dbReference type="ARBA" id="ARBA00022801"/>
    </source>
</evidence>
<dbReference type="PANTHER" id="PTHR43540:SF1">
    <property type="entry name" value="ISOCHORISMATASE HYDROLASE"/>
    <property type="match status" value="1"/>
</dbReference>
<protein>
    <submittedName>
        <fullName evidence="3">Cysteine hydrolase</fullName>
    </submittedName>
</protein>
<comment type="caution">
    <text evidence="3">The sequence shown here is derived from an EMBL/GenBank/DDBJ whole genome shotgun (WGS) entry which is preliminary data.</text>
</comment>
<dbReference type="Gene3D" id="3.40.50.850">
    <property type="entry name" value="Isochorismatase-like"/>
    <property type="match status" value="1"/>
</dbReference>
<dbReference type="InterPro" id="IPR036380">
    <property type="entry name" value="Isochorismatase-like_sf"/>
</dbReference>
<keyword evidence="1 3" id="KW-0378">Hydrolase</keyword>
<keyword evidence="4" id="KW-1185">Reference proteome</keyword>
<dbReference type="EMBL" id="JAGUCN010000004">
    <property type="protein sequence ID" value="MBS2210814.1"/>
    <property type="molecule type" value="Genomic_DNA"/>
</dbReference>
<sequence>MRTVIILTVFISSFTYLNAQEPDKTALILIDIQDFYFEGGAVELVDAQEAGEQAQKLLQLFRDKGLLIVHVKHKATKGSDINKVVCPLVNEKVIEKTEVNAFIGTDLKEYLDAHHIEHIVMAGMQTHMCLEAGVRAAADFGYEVVVVEDACATRDLTYNGLVIPAEQVHFSTLSTLKSYAYIMKQEVFLEKFLN</sequence>
<proteinExistence type="predicted"/>
<dbReference type="GO" id="GO:0016787">
    <property type="term" value="F:hydrolase activity"/>
    <property type="evidence" value="ECO:0007669"/>
    <property type="project" value="UniProtKB-KW"/>
</dbReference>
<dbReference type="PANTHER" id="PTHR43540">
    <property type="entry name" value="PEROXYUREIDOACRYLATE/UREIDOACRYLATE AMIDOHYDROLASE-RELATED"/>
    <property type="match status" value="1"/>
</dbReference>
<accession>A0ABS5K779</accession>